<dbReference type="HOGENOM" id="CLU_088965_0_3_6"/>
<name>D4B7R5_9ENTR</name>
<evidence type="ECO:0000256" key="4">
    <source>
        <dbReference type="ARBA" id="ARBA00023263"/>
    </source>
</evidence>
<dbReference type="PANTHER" id="PTHR33420:SF3">
    <property type="entry name" value="FIMBRIAL SUBUNIT ELFA"/>
    <property type="match status" value="1"/>
</dbReference>
<evidence type="ECO:0000256" key="2">
    <source>
        <dbReference type="ARBA" id="ARBA00006671"/>
    </source>
</evidence>
<dbReference type="Gene3D" id="2.60.40.1090">
    <property type="entry name" value="Fimbrial-type adhesion domain"/>
    <property type="match status" value="1"/>
</dbReference>
<proteinExistence type="inferred from homology"/>
<dbReference type="EMBL" id="ABWL02000002">
    <property type="protein sequence ID" value="EFE10418.1"/>
    <property type="molecule type" value="Genomic_DNA"/>
</dbReference>
<keyword evidence="3 5" id="KW-0732">Signal</keyword>
<dbReference type="InterPro" id="IPR008966">
    <property type="entry name" value="Adhesion_dom_sf"/>
</dbReference>
<evidence type="ECO:0000313" key="8">
    <source>
        <dbReference type="Proteomes" id="UP000003880"/>
    </source>
</evidence>
<dbReference type="RefSeq" id="WP_006684031.1">
    <property type="nucleotide sequence ID" value="NZ_GG730299.1"/>
</dbReference>
<evidence type="ECO:0000256" key="3">
    <source>
        <dbReference type="ARBA" id="ARBA00022729"/>
    </source>
</evidence>
<accession>D4B7R5</accession>
<dbReference type="GO" id="GO:0043709">
    <property type="term" value="P:cell adhesion involved in single-species biofilm formation"/>
    <property type="evidence" value="ECO:0007669"/>
    <property type="project" value="TreeGrafter"/>
</dbReference>
<dbReference type="Pfam" id="PF00419">
    <property type="entry name" value="Fimbrial"/>
    <property type="match status" value="1"/>
</dbReference>
<dbReference type="Proteomes" id="UP000003880">
    <property type="component" value="Unassembled WGS sequence"/>
</dbReference>
<reference evidence="7 8" key="1">
    <citation type="submission" date="2010-02" db="EMBL/GenBank/DDBJ databases">
        <authorList>
            <person name="Weinstock G."/>
            <person name="Sodergren E."/>
            <person name="Clifton S."/>
            <person name="Fulton L."/>
            <person name="Fulton B."/>
            <person name="Courtney L."/>
            <person name="Fronick C."/>
            <person name="Harrison M."/>
            <person name="Strong C."/>
            <person name="Farmer C."/>
            <person name="Delahaunty K."/>
            <person name="Markovic C."/>
            <person name="Hall O."/>
            <person name="Minx P."/>
            <person name="Tomlinson C."/>
            <person name="Mitreva M."/>
            <person name="Nelson J."/>
            <person name="Hou S."/>
            <person name="Wollam A."/>
            <person name="Pepin K.H."/>
            <person name="Johnson M."/>
            <person name="Bhonagiri V."/>
            <person name="Zhang X."/>
            <person name="Suruliraj S."/>
            <person name="Warren W."/>
            <person name="Chinwalla A."/>
            <person name="Mardis E.R."/>
            <person name="Wilson R.K."/>
        </authorList>
    </citation>
    <scope>NUCLEOTIDE SEQUENCE [LARGE SCALE GENOMIC DNA]</scope>
    <source>
        <strain evidence="7 8">ATCC 29220</strain>
    </source>
</reference>
<feature type="domain" description="Fimbrial-type adhesion" evidence="6">
    <location>
        <begin position="30"/>
        <end position="174"/>
    </location>
</feature>
<gene>
    <name evidence="7" type="ORF">CIT292_06588</name>
</gene>
<evidence type="ECO:0000256" key="5">
    <source>
        <dbReference type="SAM" id="SignalP"/>
    </source>
</evidence>
<dbReference type="AlphaFoldDB" id="D4B7R5"/>
<evidence type="ECO:0000313" key="7">
    <source>
        <dbReference type="EMBL" id="EFE10418.1"/>
    </source>
</evidence>
<comment type="caution">
    <text evidence="7">The sequence shown here is derived from an EMBL/GenBank/DDBJ whole genome shotgun (WGS) entry which is preliminary data.</text>
</comment>
<keyword evidence="4" id="KW-0281">Fimbrium</keyword>
<dbReference type="SUPFAM" id="SSF49401">
    <property type="entry name" value="Bacterial adhesins"/>
    <property type="match status" value="1"/>
</dbReference>
<protein>
    <submittedName>
        <fullName evidence="7">Fimbrial protein</fullName>
    </submittedName>
</protein>
<comment type="subcellular location">
    <subcellularLocation>
        <location evidence="1">Fimbrium</location>
    </subcellularLocation>
</comment>
<dbReference type="GO" id="GO:0009289">
    <property type="term" value="C:pilus"/>
    <property type="evidence" value="ECO:0007669"/>
    <property type="project" value="UniProtKB-SubCell"/>
</dbReference>
<dbReference type="InterPro" id="IPR000259">
    <property type="entry name" value="Adhesion_dom_fimbrial"/>
</dbReference>
<dbReference type="PANTHER" id="PTHR33420">
    <property type="entry name" value="FIMBRIAL SUBUNIT ELFA-RELATED"/>
    <property type="match status" value="1"/>
</dbReference>
<evidence type="ECO:0000259" key="6">
    <source>
        <dbReference type="Pfam" id="PF00419"/>
    </source>
</evidence>
<dbReference type="InterPro" id="IPR036937">
    <property type="entry name" value="Adhesion_dom_fimbrial_sf"/>
</dbReference>
<dbReference type="PROSITE" id="PS51257">
    <property type="entry name" value="PROKAR_LIPOPROTEIN"/>
    <property type="match status" value="1"/>
</dbReference>
<dbReference type="eggNOG" id="COG3539">
    <property type="taxonomic scope" value="Bacteria"/>
</dbReference>
<feature type="chain" id="PRO_5003053981" evidence="5">
    <location>
        <begin position="26"/>
        <end position="175"/>
    </location>
</feature>
<sequence length="175" mass="17683">MEKRILAVATAAVLFSALSCGIANAADGQIKFTGSLTADACKVDTTSADQTVSMGKVAISAFTDGQGTKASPTKFSLKLTDCPDTVTSAVVKFDGNADASNTDLLALDSDSDAAGVGIEIADNTGAAIPIHQASTAYPLAVGDNTLEFVARYVSDTATVTAGAANATSDFTINYN</sequence>
<evidence type="ECO:0000256" key="1">
    <source>
        <dbReference type="ARBA" id="ARBA00004561"/>
    </source>
</evidence>
<organism evidence="7 8">
    <name type="scientific">Citrobacter youngae ATCC 29220</name>
    <dbReference type="NCBI Taxonomy" id="500640"/>
    <lineage>
        <taxon>Bacteria</taxon>
        <taxon>Pseudomonadati</taxon>
        <taxon>Pseudomonadota</taxon>
        <taxon>Gammaproteobacteria</taxon>
        <taxon>Enterobacterales</taxon>
        <taxon>Enterobacteriaceae</taxon>
        <taxon>Citrobacter</taxon>
        <taxon>Citrobacter freundii complex</taxon>
    </lineage>
</organism>
<comment type="similarity">
    <text evidence="2">Belongs to the fimbrial protein family.</text>
</comment>
<feature type="signal peptide" evidence="5">
    <location>
        <begin position="1"/>
        <end position="25"/>
    </location>
</feature>
<dbReference type="InterPro" id="IPR050263">
    <property type="entry name" value="Bact_Fimbrial_Adh_Pro"/>
</dbReference>